<dbReference type="InterPro" id="IPR043451">
    <property type="entry name" value="Myocardin-like"/>
</dbReference>
<feature type="coiled-coil region" evidence="8">
    <location>
        <begin position="698"/>
        <end position="768"/>
    </location>
</feature>
<dbReference type="InterPro" id="IPR004018">
    <property type="entry name" value="RPEL_repeat"/>
</dbReference>
<dbReference type="GO" id="GO:0005634">
    <property type="term" value="C:nucleus"/>
    <property type="evidence" value="ECO:0007669"/>
    <property type="project" value="UniProtKB-SubCell"/>
</dbReference>
<evidence type="ECO:0000256" key="6">
    <source>
        <dbReference type="ARBA" id="ARBA00023242"/>
    </source>
</evidence>
<feature type="region of interest" description="Disordered" evidence="9">
    <location>
        <begin position="1102"/>
        <end position="1170"/>
    </location>
</feature>
<proteinExistence type="predicted"/>
<evidence type="ECO:0000256" key="7">
    <source>
        <dbReference type="PROSITE-ProRule" id="PRU00401"/>
    </source>
</evidence>
<dbReference type="FunCoup" id="A0A7R8UJF8">
    <property type="interactions" value="551"/>
</dbReference>
<dbReference type="PROSITE" id="PS51073">
    <property type="entry name" value="RPEL"/>
    <property type="match status" value="2"/>
</dbReference>
<keyword evidence="5" id="KW-0804">Transcription</keyword>
<feature type="domain" description="SAP" evidence="10">
    <location>
        <begin position="603"/>
        <end position="637"/>
    </location>
</feature>
<dbReference type="GO" id="GO:0045944">
    <property type="term" value="P:positive regulation of transcription by RNA polymerase II"/>
    <property type="evidence" value="ECO:0007669"/>
    <property type="project" value="TreeGrafter"/>
</dbReference>
<feature type="region of interest" description="Disordered" evidence="9">
    <location>
        <begin position="138"/>
        <end position="157"/>
    </location>
</feature>
<dbReference type="InParanoid" id="A0A7R8UJF8"/>
<dbReference type="EMBL" id="LR899010">
    <property type="protein sequence ID" value="CAD7081973.1"/>
    <property type="molecule type" value="Genomic_DNA"/>
</dbReference>
<dbReference type="InterPro" id="IPR036361">
    <property type="entry name" value="SAP_dom_sf"/>
</dbReference>
<dbReference type="InterPro" id="IPR003034">
    <property type="entry name" value="SAP_dom"/>
</dbReference>
<evidence type="ECO:0000256" key="3">
    <source>
        <dbReference type="ARBA" id="ARBA00023015"/>
    </source>
</evidence>
<protein>
    <recommendedName>
        <fullName evidence="10">SAP domain-containing protein</fullName>
    </recommendedName>
</protein>
<feature type="compositionally biased region" description="Polar residues" evidence="9">
    <location>
        <begin position="388"/>
        <end position="397"/>
    </location>
</feature>
<dbReference type="Gene3D" id="6.10.150.10">
    <property type="match status" value="1"/>
</dbReference>
<feature type="compositionally biased region" description="Low complexity" evidence="9">
    <location>
        <begin position="417"/>
        <end position="447"/>
    </location>
</feature>
<feature type="compositionally biased region" description="Polar residues" evidence="9">
    <location>
        <begin position="678"/>
        <end position="688"/>
    </location>
</feature>
<keyword evidence="3" id="KW-0805">Transcription regulation</keyword>
<feature type="compositionally biased region" description="Low complexity" evidence="9">
    <location>
        <begin position="1154"/>
        <end position="1170"/>
    </location>
</feature>
<dbReference type="OrthoDB" id="197676at2759"/>
<keyword evidence="4 8" id="KW-0175">Coiled coil</keyword>
<dbReference type="PANTHER" id="PTHR22793">
    <property type="entry name" value="MYOCARDIN-RELATED TRANSCRIPTION FACTOR-RELATED"/>
    <property type="match status" value="1"/>
</dbReference>
<dbReference type="SMART" id="SM00707">
    <property type="entry name" value="RPEL"/>
    <property type="match status" value="3"/>
</dbReference>
<dbReference type="Pfam" id="PF02037">
    <property type="entry name" value="SAP"/>
    <property type="match status" value="1"/>
</dbReference>
<gene>
    <name evidence="11" type="ORF">HERILL_LOCUS5046</name>
</gene>
<feature type="compositionally biased region" description="Polar residues" evidence="9">
    <location>
        <begin position="1104"/>
        <end position="1130"/>
    </location>
</feature>
<feature type="compositionally biased region" description="Polar residues" evidence="9">
    <location>
        <begin position="1251"/>
        <end position="1265"/>
    </location>
</feature>
<feature type="compositionally biased region" description="Low complexity" evidence="9">
    <location>
        <begin position="54"/>
        <end position="70"/>
    </location>
</feature>
<accession>A0A7R8UJF8</accession>
<evidence type="ECO:0000256" key="1">
    <source>
        <dbReference type="ARBA" id="ARBA00004123"/>
    </source>
</evidence>
<dbReference type="GO" id="GO:0003713">
    <property type="term" value="F:transcription coactivator activity"/>
    <property type="evidence" value="ECO:0007669"/>
    <property type="project" value="TreeGrafter"/>
</dbReference>
<evidence type="ECO:0000259" key="10">
    <source>
        <dbReference type="PROSITE" id="PS50800"/>
    </source>
</evidence>
<keyword evidence="2" id="KW-0677">Repeat</keyword>
<dbReference type="PANTHER" id="PTHR22793:SF12">
    <property type="entry name" value="MYOCARDIN-RELATED TRANSCRIPTION FACTOR, ISOFORM H"/>
    <property type="match status" value="1"/>
</dbReference>
<feature type="region of interest" description="Disordered" evidence="9">
    <location>
        <begin position="1245"/>
        <end position="1269"/>
    </location>
</feature>
<dbReference type="Gene3D" id="1.10.720.30">
    <property type="entry name" value="SAP domain"/>
    <property type="match status" value="1"/>
</dbReference>
<keyword evidence="6" id="KW-0539">Nucleus</keyword>
<keyword evidence="12" id="KW-1185">Reference proteome</keyword>
<feature type="region of interest" description="Disordered" evidence="9">
    <location>
        <begin position="370"/>
        <end position="509"/>
    </location>
</feature>
<evidence type="ECO:0000313" key="12">
    <source>
        <dbReference type="Proteomes" id="UP000594454"/>
    </source>
</evidence>
<sequence length="1299" mass="141312">MPVIADSDEPPRKCCKFCDESTQGVDGPVSWRLTLDQDLIDTLKGSFPNWFQNSPEATSPSSSSITTLPTETTLTGSGLCNGLITVQVATTDKSYQETLIHESFNGMAEGDRLGNPSASTGPSLFGTDGSNTTMTNCYDSRQSPPKAIVDSSPLQPAMDKNKESLKVKLMVRRPITQLVEQGIIPPLKTSPAIHEQCKQLERAKTGDLLKAKIQQRPDRQELERRHILEHDESHVDPSLAEKQRMLKKARLADQLNSQISHRPGPLELIKKNILHTEQPIERIVKEGLVSFKATSEGLLNRPQQPNSYITFEDDSQSSESDTRTSPARSDVIEAAAASAGIVTYALTIPTSGGTILQTKFHPTLIPTAASTAYIPPPPPLPNATNANKSTEQIQVKQDTSHRFAELCQSVAGPSPSPNFLPSAASPASLGSSTSTLSPLSSVASPPQSTTPRPAQSPLQQIQQSQKCDAPGKDKNRKKSKSKPVSKARTIKFHEYKGPPNAQKNSSLEPCTKESSYQLMLEQQNCLLRFLENLHKNRTILPAPPKTASSSIDGSVQSQPSNSTPMPSPALSVASSIPSSPAPSHSESVTVTTAPTTASDVAKLEKMKVSDLKAHLKKRNLPVSGPKPQLIERLRPYLPLESLESSNAPETMCSETCDGDVVNSPRQSFSPESEHESMDIQQVDSPSPSVISLSNDDIVREQQRKIDELQRQLELSKQELLQIKQNQQVMVVEQPTPPPPPINQKLVVKQQLEAKIQKQQAKQQAQLALRNKTPALIKPKEEPKPQPQPQPIQIQTHHPVQPQPINQIPIVWNGDTATVLLLGVQDNKKLVGGHQRTASLPSILLPIPTTTAPQTIQTIDQLIETKPIINQVIATHETIPQLQPTAEIKPPPPLYEEATKQLNSSNALKQENATVKKHIKSDNLTDILNILVKNGDISPSALDPTTPSTPGSVIMTQEILFNHSGPGSQIVQTHTHLDSQQQPAQLQQVRLQSQPQAQHVQLQIQPQPQQQLQQRSNSAQKAEVNVFDASLLLNTPQTPIQNMDLASPLQPDCHIDTENVASALDTFLQEHSVEPPANGDMAPYDDFDLLELMSQQLDMDISDETPCQNYTPMETNANASNTSSYQKSGLSSKRGMNPCLQPSINELIQQQEQQGSNNNGGSSASNNNDSSLNCNGLLNGFDPNSFDLGGSNNNFASTPMDVCDDFESHLNSFSFSSLSPDSNINTPPHPFSSALSTSTCSGSGAHNPLDFNHSSNSNGQLMNGTSDVDAFGSSGVNQDNLPELFNIDDYKMGWSVDFAV</sequence>
<evidence type="ECO:0000256" key="5">
    <source>
        <dbReference type="ARBA" id="ARBA00023163"/>
    </source>
</evidence>
<feature type="compositionally biased region" description="Low complexity" evidence="9">
    <location>
        <begin position="455"/>
        <end position="465"/>
    </location>
</feature>
<dbReference type="PROSITE" id="PS50800">
    <property type="entry name" value="SAP"/>
    <property type="match status" value="1"/>
</dbReference>
<feature type="compositionally biased region" description="Low complexity" evidence="9">
    <location>
        <begin position="568"/>
        <end position="593"/>
    </location>
</feature>
<feature type="region of interest" description="Disordered" evidence="9">
    <location>
        <begin position="540"/>
        <end position="593"/>
    </location>
</feature>
<dbReference type="Pfam" id="PF02755">
    <property type="entry name" value="RPEL"/>
    <property type="match status" value="2"/>
</dbReference>
<evidence type="ECO:0000256" key="9">
    <source>
        <dbReference type="SAM" id="MobiDB-lite"/>
    </source>
</evidence>
<feature type="region of interest" description="Disordered" evidence="9">
    <location>
        <begin position="644"/>
        <end position="688"/>
    </location>
</feature>
<feature type="region of interest" description="Disordered" evidence="9">
    <location>
        <begin position="51"/>
        <end position="70"/>
    </location>
</feature>
<evidence type="ECO:0000313" key="11">
    <source>
        <dbReference type="EMBL" id="CAD7081973.1"/>
    </source>
</evidence>
<name>A0A7R8UJF8_HERIL</name>
<evidence type="ECO:0000256" key="8">
    <source>
        <dbReference type="SAM" id="Coils"/>
    </source>
</evidence>
<feature type="compositionally biased region" description="Polar residues" evidence="9">
    <location>
        <begin position="546"/>
        <end position="564"/>
    </location>
</feature>
<evidence type="ECO:0000256" key="4">
    <source>
        <dbReference type="ARBA" id="ARBA00023054"/>
    </source>
</evidence>
<feature type="compositionally biased region" description="Basic residues" evidence="9">
    <location>
        <begin position="474"/>
        <end position="490"/>
    </location>
</feature>
<feature type="region of interest" description="Disordered" evidence="9">
    <location>
        <begin position="1219"/>
        <end position="1238"/>
    </location>
</feature>
<feature type="repeat" description="RPEL" evidence="7">
    <location>
        <begin position="253"/>
        <end position="278"/>
    </location>
</feature>
<feature type="compositionally biased region" description="Polar residues" evidence="9">
    <location>
        <begin position="1139"/>
        <end position="1153"/>
    </location>
</feature>
<feature type="repeat" description="RPEL" evidence="7">
    <location>
        <begin position="207"/>
        <end position="232"/>
    </location>
</feature>
<dbReference type="Gene3D" id="6.10.140.2040">
    <property type="match status" value="1"/>
</dbReference>
<evidence type="ECO:0000256" key="2">
    <source>
        <dbReference type="ARBA" id="ARBA00022737"/>
    </source>
</evidence>
<dbReference type="Proteomes" id="UP000594454">
    <property type="component" value="Chromosome 2"/>
</dbReference>
<reference evidence="11 12" key="1">
    <citation type="submission" date="2020-11" db="EMBL/GenBank/DDBJ databases">
        <authorList>
            <person name="Wallbank WR R."/>
            <person name="Pardo Diaz C."/>
            <person name="Kozak K."/>
            <person name="Martin S."/>
            <person name="Jiggins C."/>
            <person name="Moest M."/>
            <person name="Warren A I."/>
            <person name="Generalovic N T."/>
            <person name="Byers J.R.P. K."/>
            <person name="Montejo-Kovacevich G."/>
            <person name="Yen C E."/>
        </authorList>
    </citation>
    <scope>NUCLEOTIDE SEQUENCE [LARGE SCALE GENOMIC DNA]</scope>
</reference>
<dbReference type="SUPFAM" id="SSF68906">
    <property type="entry name" value="SAP domain"/>
    <property type="match status" value="1"/>
</dbReference>
<comment type="subcellular location">
    <subcellularLocation>
        <location evidence="1">Nucleus</location>
    </subcellularLocation>
</comment>
<dbReference type="SMART" id="SM00513">
    <property type="entry name" value="SAP"/>
    <property type="match status" value="1"/>
</dbReference>
<organism evidence="11 12">
    <name type="scientific">Hermetia illucens</name>
    <name type="common">Black soldier fly</name>
    <dbReference type="NCBI Taxonomy" id="343691"/>
    <lineage>
        <taxon>Eukaryota</taxon>
        <taxon>Metazoa</taxon>
        <taxon>Ecdysozoa</taxon>
        <taxon>Arthropoda</taxon>
        <taxon>Hexapoda</taxon>
        <taxon>Insecta</taxon>
        <taxon>Pterygota</taxon>
        <taxon>Neoptera</taxon>
        <taxon>Endopterygota</taxon>
        <taxon>Diptera</taxon>
        <taxon>Brachycera</taxon>
        <taxon>Stratiomyomorpha</taxon>
        <taxon>Stratiomyidae</taxon>
        <taxon>Hermetiinae</taxon>
        <taxon>Hermetia</taxon>
    </lineage>
</organism>
<feature type="region of interest" description="Disordered" evidence="9">
    <location>
        <begin position="299"/>
        <end position="327"/>
    </location>
</feature>
<feature type="compositionally biased region" description="Polar residues" evidence="9">
    <location>
        <begin position="317"/>
        <end position="327"/>
    </location>
</feature>